<organism evidence="4 5">
    <name type="scientific">Polyplosphaeria fusca</name>
    <dbReference type="NCBI Taxonomy" id="682080"/>
    <lineage>
        <taxon>Eukaryota</taxon>
        <taxon>Fungi</taxon>
        <taxon>Dikarya</taxon>
        <taxon>Ascomycota</taxon>
        <taxon>Pezizomycotina</taxon>
        <taxon>Dothideomycetes</taxon>
        <taxon>Pleosporomycetidae</taxon>
        <taxon>Pleosporales</taxon>
        <taxon>Tetraplosphaeriaceae</taxon>
        <taxon>Polyplosphaeria</taxon>
    </lineage>
</organism>
<evidence type="ECO:0000256" key="3">
    <source>
        <dbReference type="ARBA" id="ARBA00023002"/>
    </source>
</evidence>
<dbReference type="PANTHER" id="PTHR44229:SF4">
    <property type="entry name" value="15-HYDROXYPROSTAGLANDIN DEHYDROGENASE [NAD(+)]"/>
    <property type="match status" value="1"/>
</dbReference>
<dbReference type="SUPFAM" id="SSF51735">
    <property type="entry name" value="NAD(P)-binding Rossmann-fold domains"/>
    <property type="match status" value="1"/>
</dbReference>
<evidence type="ECO:0000256" key="1">
    <source>
        <dbReference type="ARBA" id="ARBA00006484"/>
    </source>
</evidence>
<keyword evidence="5" id="KW-1185">Reference proteome</keyword>
<reference evidence="4" key="1">
    <citation type="journal article" date="2020" name="Stud. Mycol.">
        <title>101 Dothideomycetes genomes: a test case for predicting lifestyles and emergence of pathogens.</title>
        <authorList>
            <person name="Haridas S."/>
            <person name="Albert R."/>
            <person name="Binder M."/>
            <person name="Bloem J."/>
            <person name="Labutti K."/>
            <person name="Salamov A."/>
            <person name="Andreopoulos B."/>
            <person name="Baker S."/>
            <person name="Barry K."/>
            <person name="Bills G."/>
            <person name="Bluhm B."/>
            <person name="Cannon C."/>
            <person name="Castanera R."/>
            <person name="Culley D."/>
            <person name="Daum C."/>
            <person name="Ezra D."/>
            <person name="Gonzalez J."/>
            <person name="Henrissat B."/>
            <person name="Kuo A."/>
            <person name="Liang C."/>
            <person name="Lipzen A."/>
            <person name="Lutzoni F."/>
            <person name="Magnuson J."/>
            <person name="Mondo S."/>
            <person name="Nolan M."/>
            <person name="Ohm R."/>
            <person name="Pangilinan J."/>
            <person name="Park H.-J."/>
            <person name="Ramirez L."/>
            <person name="Alfaro M."/>
            <person name="Sun H."/>
            <person name="Tritt A."/>
            <person name="Yoshinaga Y."/>
            <person name="Zwiers L.-H."/>
            <person name="Turgeon B."/>
            <person name="Goodwin S."/>
            <person name="Spatafora J."/>
            <person name="Crous P."/>
            <person name="Grigoriev I."/>
        </authorList>
    </citation>
    <scope>NUCLEOTIDE SEQUENCE</scope>
    <source>
        <strain evidence="4">CBS 125425</strain>
    </source>
</reference>
<protein>
    <submittedName>
        <fullName evidence="4">NAD(P)-binding protein</fullName>
    </submittedName>
</protein>
<dbReference type="Proteomes" id="UP000799444">
    <property type="component" value="Unassembled WGS sequence"/>
</dbReference>
<dbReference type="PRINTS" id="PR00081">
    <property type="entry name" value="GDHRDH"/>
</dbReference>
<name>A0A9P4QM68_9PLEO</name>
<dbReference type="GO" id="GO:0016616">
    <property type="term" value="F:oxidoreductase activity, acting on the CH-OH group of donors, NAD or NADP as acceptor"/>
    <property type="evidence" value="ECO:0007669"/>
    <property type="project" value="TreeGrafter"/>
</dbReference>
<dbReference type="InterPro" id="IPR036291">
    <property type="entry name" value="NAD(P)-bd_dom_sf"/>
</dbReference>
<dbReference type="InterPro" id="IPR002347">
    <property type="entry name" value="SDR_fam"/>
</dbReference>
<dbReference type="Pfam" id="PF00106">
    <property type="entry name" value="adh_short"/>
    <property type="match status" value="1"/>
</dbReference>
<dbReference type="PROSITE" id="PS00061">
    <property type="entry name" value="ADH_SHORT"/>
    <property type="match status" value="1"/>
</dbReference>
<comment type="similarity">
    <text evidence="1">Belongs to the short-chain dehydrogenases/reductases (SDR) family.</text>
</comment>
<dbReference type="AlphaFoldDB" id="A0A9P4QM68"/>
<dbReference type="InterPro" id="IPR020904">
    <property type="entry name" value="Sc_DH/Rdtase_CS"/>
</dbReference>
<accession>A0A9P4QM68</accession>
<evidence type="ECO:0000313" key="4">
    <source>
        <dbReference type="EMBL" id="KAF2728215.1"/>
    </source>
</evidence>
<dbReference type="PANTHER" id="PTHR44229">
    <property type="entry name" value="15-HYDROXYPROSTAGLANDIN DEHYDROGENASE [NAD(+)]"/>
    <property type="match status" value="1"/>
</dbReference>
<keyword evidence="3" id="KW-0560">Oxidoreductase</keyword>
<gene>
    <name evidence="4" type="ORF">EJ04DRAFT_538541</name>
</gene>
<dbReference type="GO" id="GO:0005737">
    <property type="term" value="C:cytoplasm"/>
    <property type="evidence" value="ECO:0007669"/>
    <property type="project" value="TreeGrafter"/>
</dbReference>
<proteinExistence type="inferred from homology"/>
<evidence type="ECO:0000256" key="2">
    <source>
        <dbReference type="ARBA" id="ARBA00022857"/>
    </source>
</evidence>
<comment type="caution">
    <text evidence="4">The sequence shown here is derived from an EMBL/GenBank/DDBJ whole genome shotgun (WGS) entry which is preliminary data.</text>
</comment>
<sequence length="290" mass="30406">MSPKTPPVDFSTPFDPSILKSRSVFITGGASGIGRASATASASAGAFVTIGDISTSAGSSTVQTLASQGLTLNFAPCDVTDYESQFEAFRSAIAFGGGKIDIVVANAGIIAQKNVVEAVAEHEVSLDKMPPPPGMSGLNVNLKGNATPFKKALVLVASTAGYAGYPYSATYAMSKFGVRGLFYGTREAAMRQDPSIRVNLVAPWFIRTNMTTGKTSENFAFSVLEFAPIEYVSEAVVRVAGDERVVGRAVANMPEGNFDLGDNMWDGFGGVVMRKRVGGEVAKEKEKGSS</sequence>
<evidence type="ECO:0000313" key="5">
    <source>
        <dbReference type="Proteomes" id="UP000799444"/>
    </source>
</evidence>
<keyword evidence="2" id="KW-0521">NADP</keyword>
<dbReference type="Gene3D" id="3.40.50.720">
    <property type="entry name" value="NAD(P)-binding Rossmann-like Domain"/>
    <property type="match status" value="1"/>
</dbReference>
<dbReference type="OrthoDB" id="5371740at2759"/>
<dbReference type="EMBL" id="ML996290">
    <property type="protein sequence ID" value="KAF2728215.1"/>
    <property type="molecule type" value="Genomic_DNA"/>
</dbReference>